<comment type="caution">
    <text evidence="3">The sequence shown here is derived from an EMBL/GenBank/DDBJ whole genome shotgun (WGS) entry which is preliminary data.</text>
</comment>
<organism evidence="3 4">
    <name type="scientific">Algoriphagus boseongensis</name>
    <dbReference type="NCBI Taxonomy" id="1442587"/>
    <lineage>
        <taxon>Bacteria</taxon>
        <taxon>Pseudomonadati</taxon>
        <taxon>Bacteroidota</taxon>
        <taxon>Cytophagia</taxon>
        <taxon>Cytophagales</taxon>
        <taxon>Cyclobacteriaceae</taxon>
        <taxon>Algoriphagus</taxon>
    </lineage>
</organism>
<dbReference type="PANTHER" id="PTHR19328">
    <property type="entry name" value="HEDGEHOG-INTERACTING PROTEIN"/>
    <property type="match status" value="1"/>
</dbReference>
<feature type="signal peptide" evidence="1">
    <location>
        <begin position="1"/>
        <end position="22"/>
    </location>
</feature>
<dbReference type="PROSITE" id="PS51257">
    <property type="entry name" value="PROKAR_LIPOPROTEIN"/>
    <property type="match status" value="1"/>
</dbReference>
<gene>
    <name evidence="3" type="ORF">DFQ04_2226</name>
</gene>
<evidence type="ECO:0000313" key="3">
    <source>
        <dbReference type="EMBL" id="TDQ17571.1"/>
    </source>
</evidence>
<dbReference type="AlphaFoldDB" id="A0A4R6T4Y5"/>
<dbReference type="EMBL" id="SNYF01000006">
    <property type="protein sequence ID" value="TDQ17571.1"/>
    <property type="molecule type" value="Genomic_DNA"/>
</dbReference>
<dbReference type="Proteomes" id="UP000294535">
    <property type="component" value="Unassembled WGS sequence"/>
</dbReference>
<dbReference type="InterPro" id="IPR011042">
    <property type="entry name" value="6-blade_b-propeller_TolB-like"/>
</dbReference>
<keyword evidence="1" id="KW-0732">Signal</keyword>
<dbReference type="Pfam" id="PF07995">
    <property type="entry name" value="GSDH"/>
    <property type="match status" value="1"/>
</dbReference>
<accession>A0A4R6T4Y5</accession>
<name>A0A4R6T4Y5_9BACT</name>
<dbReference type="OrthoDB" id="9770043at2"/>
<dbReference type="Gene3D" id="2.120.10.30">
    <property type="entry name" value="TolB, C-terminal domain"/>
    <property type="match status" value="1"/>
</dbReference>
<feature type="domain" description="Glucose/Sorbosone dehydrogenase" evidence="2">
    <location>
        <begin position="58"/>
        <end position="378"/>
    </location>
</feature>
<evidence type="ECO:0000256" key="1">
    <source>
        <dbReference type="SAM" id="SignalP"/>
    </source>
</evidence>
<sequence length="387" mass="42818">MRRSISFFLLFFCIGTISFSSGCSSTDSEAQPEPLPDLNFTTKTEKLTVKIDTLYTGFQNPWGMTWINDGKMLVTERKGEILIFKDDKYTGEKVTGLPSFYVNGQAGLLDITVHPNYSQNGWIYIAYAKPVGNGGATTIARFKLNGNAVTGFEDLIVTTPAWNGGTHYGSRIVFDNQNYLYFSNGERGSQDNAQDLKNSHGKIHRIHDDGRIPSDNPFVTTPGAIPSIWTYGNRNPQGLYFDKANNRLWEVEHGPRGGDELNILEKGKNYGWPVITYGINYNGTPITNITEKEGMEQPVKYWTPSIATCGMTMITSDIYPAWKGNILVAALAGTHIARVEMKGNKATGEEKLFQGIGRVRQVSQSPSGHIYAITEGTGLLVKLFPSN</sequence>
<dbReference type="PANTHER" id="PTHR19328:SF75">
    <property type="entry name" value="ALDOSE SUGAR DEHYDROGENASE YLII"/>
    <property type="match status" value="1"/>
</dbReference>
<reference evidence="3 4" key="1">
    <citation type="submission" date="2019-03" db="EMBL/GenBank/DDBJ databases">
        <title>Genomic Encyclopedia of Type Strains, Phase III (KMG-III): the genomes of soil and plant-associated and newly described type strains.</title>
        <authorList>
            <person name="Whitman W."/>
        </authorList>
    </citation>
    <scope>NUCLEOTIDE SEQUENCE [LARGE SCALE GENOMIC DNA]</scope>
    <source>
        <strain evidence="3 4">CECT 8446</strain>
    </source>
</reference>
<dbReference type="SUPFAM" id="SSF50952">
    <property type="entry name" value="Soluble quinoprotein glucose dehydrogenase"/>
    <property type="match status" value="1"/>
</dbReference>
<dbReference type="RefSeq" id="WP_133555725.1">
    <property type="nucleotide sequence ID" value="NZ_SNYF01000006.1"/>
</dbReference>
<proteinExistence type="predicted"/>
<dbReference type="InterPro" id="IPR011041">
    <property type="entry name" value="Quinoprot_gluc/sorb_DH_b-prop"/>
</dbReference>
<evidence type="ECO:0000313" key="4">
    <source>
        <dbReference type="Proteomes" id="UP000294535"/>
    </source>
</evidence>
<feature type="chain" id="PRO_5020510595" evidence="1">
    <location>
        <begin position="23"/>
        <end position="387"/>
    </location>
</feature>
<protein>
    <submittedName>
        <fullName evidence="3">Glucose/arabinose dehydrogenase</fullName>
    </submittedName>
</protein>
<evidence type="ECO:0000259" key="2">
    <source>
        <dbReference type="Pfam" id="PF07995"/>
    </source>
</evidence>
<keyword evidence="4" id="KW-1185">Reference proteome</keyword>
<dbReference type="InterPro" id="IPR012938">
    <property type="entry name" value="Glc/Sorbosone_DH"/>
</dbReference>